<keyword evidence="1" id="KW-0812">Transmembrane</keyword>
<accession>A0ABZ2PAC4</accession>
<keyword evidence="3" id="KW-1185">Reference proteome</keyword>
<keyword evidence="1" id="KW-1133">Transmembrane helix</keyword>
<reference evidence="2" key="1">
    <citation type="journal article" date="2021" name="Int. J. Syst. Evol. Microbiol.">
        <title>Bradyrhizobium septentrionale sp. nov. (sv. septentrionale) and Bradyrhizobium quebecense sp. nov. (sv. septentrionale) associated with legumes native to Canada possess rearranged symbiosis genes and numerous insertion sequences.</title>
        <authorList>
            <person name="Bromfield E.S.P."/>
            <person name="Cloutier S."/>
        </authorList>
    </citation>
    <scope>NUCLEOTIDE SEQUENCE</scope>
    <source>
        <strain evidence="2">5S5</strain>
    </source>
</reference>
<dbReference type="Proteomes" id="UP001432046">
    <property type="component" value="Chromosome"/>
</dbReference>
<keyword evidence="1" id="KW-0472">Membrane</keyword>
<name>A0ABZ2PAC4_9BRAD</name>
<sequence length="44" mass="4676">MDNDQPLAGAILTAMVIAAVVWATLGSPPVREKVSHEYRAIAGR</sequence>
<evidence type="ECO:0000313" key="3">
    <source>
        <dbReference type="Proteomes" id="UP001432046"/>
    </source>
</evidence>
<protein>
    <submittedName>
        <fullName evidence="2">Uncharacterized protein</fullName>
    </submittedName>
</protein>
<evidence type="ECO:0000256" key="1">
    <source>
        <dbReference type="SAM" id="Phobius"/>
    </source>
</evidence>
<dbReference type="RefSeq" id="WP_275949000.1">
    <property type="nucleotide sequence ID" value="NZ_CP088285.1"/>
</dbReference>
<reference evidence="2" key="2">
    <citation type="submission" date="2024-03" db="EMBL/GenBank/DDBJ databases">
        <authorList>
            <person name="Bromfield E.S.P."/>
            <person name="Cloutier S."/>
        </authorList>
    </citation>
    <scope>NUCLEOTIDE SEQUENCE</scope>
    <source>
        <strain evidence="2">5S5</strain>
    </source>
</reference>
<gene>
    <name evidence="2" type="ORF">WDK88_22240</name>
</gene>
<feature type="transmembrane region" description="Helical" evidence="1">
    <location>
        <begin position="6"/>
        <end position="25"/>
    </location>
</feature>
<proteinExistence type="predicted"/>
<evidence type="ECO:0000313" key="2">
    <source>
        <dbReference type="EMBL" id="WXC84107.1"/>
    </source>
</evidence>
<organism evidence="2 3">
    <name type="scientific">Bradyrhizobium septentrionale</name>
    <dbReference type="NCBI Taxonomy" id="1404411"/>
    <lineage>
        <taxon>Bacteria</taxon>
        <taxon>Pseudomonadati</taxon>
        <taxon>Pseudomonadota</taxon>
        <taxon>Alphaproteobacteria</taxon>
        <taxon>Hyphomicrobiales</taxon>
        <taxon>Nitrobacteraceae</taxon>
        <taxon>Bradyrhizobium</taxon>
    </lineage>
</organism>
<dbReference type="EMBL" id="CP147711">
    <property type="protein sequence ID" value="WXC84107.1"/>
    <property type="molecule type" value="Genomic_DNA"/>
</dbReference>